<comment type="caution">
    <text evidence="2">The sequence shown here is derived from an EMBL/GenBank/DDBJ whole genome shotgun (WGS) entry which is preliminary data.</text>
</comment>
<feature type="region of interest" description="Disordered" evidence="1">
    <location>
        <begin position="298"/>
        <end position="318"/>
    </location>
</feature>
<organism evidence="2 3">
    <name type="scientific">Henosepilachna vigintioctopunctata</name>
    <dbReference type="NCBI Taxonomy" id="420089"/>
    <lineage>
        <taxon>Eukaryota</taxon>
        <taxon>Metazoa</taxon>
        <taxon>Ecdysozoa</taxon>
        <taxon>Arthropoda</taxon>
        <taxon>Hexapoda</taxon>
        <taxon>Insecta</taxon>
        <taxon>Pterygota</taxon>
        <taxon>Neoptera</taxon>
        <taxon>Endopterygota</taxon>
        <taxon>Coleoptera</taxon>
        <taxon>Polyphaga</taxon>
        <taxon>Cucujiformia</taxon>
        <taxon>Coccinelloidea</taxon>
        <taxon>Coccinellidae</taxon>
        <taxon>Epilachninae</taxon>
        <taxon>Epilachnini</taxon>
        <taxon>Henosepilachna</taxon>
    </lineage>
</organism>
<protein>
    <recommendedName>
        <fullName evidence="4">PH domain-containing protein</fullName>
    </recommendedName>
</protein>
<evidence type="ECO:0008006" key="4">
    <source>
        <dbReference type="Google" id="ProtNLM"/>
    </source>
</evidence>
<gene>
    <name evidence="2" type="ORF">WA026_010815</name>
</gene>
<dbReference type="Proteomes" id="UP001431783">
    <property type="component" value="Unassembled WGS sequence"/>
</dbReference>
<name>A0AAW1UWV1_9CUCU</name>
<dbReference type="EMBL" id="JARQZJ010000095">
    <property type="protein sequence ID" value="KAK9885321.1"/>
    <property type="molecule type" value="Genomic_DNA"/>
</dbReference>
<reference evidence="2 3" key="1">
    <citation type="submission" date="2023-03" db="EMBL/GenBank/DDBJ databases">
        <title>Genome insight into feeding habits of ladybird beetles.</title>
        <authorList>
            <person name="Li H.-S."/>
            <person name="Huang Y.-H."/>
            <person name="Pang H."/>
        </authorList>
    </citation>
    <scope>NUCLEOTIDE SEQUENCE [LARGE SCALE GENOMIC DNA]</scope>
    <source>
        <strain evidence="2">SYSU_2023b</strain>
        <tissue evidence="2">Whole body</tissue>
    </source>
</reference>
<proteinExistence type="predicted"/>
<dbReference type="AlphaFoldDB" id="A0AAW1UWV1"/>
<sequence length="318" mass="36616">MSHSYALSPDEYIAQFLELVTLQHLPLHVMTTQGSASEMWTRKNWWPRKVTVRGGQLVVSSRRSDDCLPTLRLPLRQLSLQAGPLVNSLALTKGSIIVLTIQTSTEQHFDLWVKAIAIELIRQTPIFAVKYLDILNLTGKFKKNDNDETDCNCNNLFDKFSDNNRNTEIKERCDAKSVRIDELSSSNSNDRCDGVNERLIEEKKVETILKKCQNVETYVPVKEKLVLFESLCRLGRKVRSTEDVSYRSDVETKRARSMHDLSNFGSHIAVREICKYFENKTEPLETRLYTTFSERNKRPLSSDSQLEDVRAHSKLSNR</sequence>
<evidence type="ECO:0000313" key="3">
    <source>
        <dbReference type="Proteomes" id="UP001431783"/>
    </source>
</evidence>
<dbReference type="SUPFAM" id="SSF50729">
    <property type="entry name" value="PH domain-like"/>
    <property type="match status" value="1"/>
</dbReference>
<evidence type="ECO:0000313" key="2">
    <source>
        <dbReference type="EMBL" id="KAK9885321.1"/>
    </source>
</evidence>
<keyword evidence="3" id="KW-1185">Reference proteome</keyword>
<evidence type="ECO:0000256" key="1">
    <source>
        <dbReference type="SAM" id="MobiDB-lite"/>
    </source>
</evidence>
<accession>A0AAW1UWV1</accession>